<dbReference type="InterPro" id="IPR032675">
    <property type="entry name" value="LRR_dom_sf"/>
</dbReference>
<gene>
    <name evidence="2" type="ORF">V5O48_015812</name>
</gene>
<keyword evidence="1" id="KW-0175">Coiled coil</keyword>
<dbReference type="Proteomes" id="UP001465976">
    <property type="component" value="Unassembled WGS sequence"/>
</dbReference>
<protein>
    <recommendedName>
        <fullName evidence="4">F-box domain-containing protein</fullName>
    </recommendedName>
</protein>
<keyword evidence="3" id="KW-1185">Reference proteome</keyword>
<proteinExistence type="predicted"/>
<feature type="coiled-coil region" evidence="1">
    <location>
        <begin position="57"/>
        <end position="84"/>
    </location>
</feature>
<evidence type="ECO:0008006" key="4">
    <source>
        <dbReference type="Google" id="ProtNLM"/>
    </source>
</evidence>
<organism evidence="2 3">
    <name type="scientific">Marasmius crinis-equi</name>
    <dbReference type="NCBI Taxonomy" id="585013"/>
    <lineage>
        <taxon>Eukaryota</taxon>
        <taxon>Fungi</taxon>
        <taxon>Dikarya</taxon>
        <taxon>Basidiomycota</taxon>
        <taxon>Agaricomycotina</taxon>
        <taxon>Agaricomycetes</taxon>
        <taxon>Agaricomycetidae</taxon>
        <taxon>Agaricales</taxon>
        <taxon>Marasmiineae</taxon>
        <taxon>Marasmiaceae</taxon>
        <taxon>Marasmius</taxon>
    </lineage>
</organism>
<dbReference type="Gene3D" id="3.80.10.10">
    <property type="entry name" value="Ribonuclease Inhibitor"/>
    <property type="match status" value="1"/>
</dbReference>
<evidence type="ECO:0000313" key="2">
    <source>
        <dbReference type="EMBL" id="KAL0566207.1"/>
    </source>
</evidence>
<evidence type="ECO:0000256" key="1">
    <source>
        <dbReference type="SAM" id="Coils"/>
    </source>
</evidence>
<reference evidence="2 3" key="1">
    <citation type="submission" date="2024-02" db="EMBL/GenBank/DDBJ databases">
        <title>A draft genome for the cacao thread blight pathogen Marasmius crinis-equi.</title>
        <authorList>
            <person name="Cohen S.P."/>
            <person name="Baruah I.K."/>
            <person name="Amoako-Attah I."/>
            <person name="Bukari Y."/>
            <person name="Meinhardt L.W."/>
            <person name="Bailey B.A."/>
        </authorList>
    </citation>
    <scope>NUCLEOTIDE SEQUENCE [LARGE SCALE GENOMIC DNA]</scope>
    <source>
        <strain evidence="2 3">GH-76</strain>
    </source>
</reference>
<dbReference type="Gene3D" id="1.20.1280.50">
    <property type="match status" value="1"/>
</dbReference>
<dbReference type="SUPFAM" id="SSF52047">
    <property type="entry name" value="RNI-like"/>
    <property type="match status" value="1"/>
</dbReference>
<evidence type="ECO:0000313" key="3">
    <source>
        <dbReference type="Proteomes" id="UP001465976"/>
    </source>
</evidence>
<sequence length="565" mass="64714">MASSFENCTFKPKHQYPPIRIEQLYSYHAPLTGPELEKHLRIMHDEEEDIKGYAAEISRLRGILVKLVEEKDDLEKKMRDRRSLTSPLRLIPPEIWARIFSLSAYVDHIATVPSNDEQEAEERNRALQAEFNTTLRLSHVCSRWRAVALNASEVWTSICINVYSSDAVGLLDLYLTRSKGREALDIVIWDYGVENSRNRVSVHHGQRLEKGARAFQKLMSAENTVRFRSLTILITSNHFRLDRTRSPLHDSPGSFFSRLEYLHIAGDLPERSYPTWLWQGIRQATKLNEVCIGSAIHLTTVMNDRTRTLHTEPERLGTLFSLILPHFHHLQSLSVRDTQLALPHPAKPRVRCSTLRDLKIVYTHSRRPATRHFLLLSLDLPNLRSLDLHFQQPGHSIASLSSPLYALRSSLQKISITVEHFSAQHNVSNILTWLPNLVELELNLTYPALDVGKTVVVTQFLQDATCNPHLGKRLKGLCLVVESHTITSELVTMCVRFLEAKRAWSEREGGSMVTYFRLVGLFPASQPLDSDNDLDCINRLEVLASRGPTQCIITNRERSQYFFPR</sequence>
<comment type="caution">
    <text evidence="2">The sequence shown here is derived from an EMBL/GenBank/DDBJ whole genome shotgun (WGS) entry which is preliminary data.</text>
</comment>
<dbReference type="EMBL" id="JBAHYK010001976">
    <property type="protein sequence ID" value="KAL0566207.1"/>
    <property type="molecule type" value="Genomic_DNA"/>
</dbReference>
<name>A0ABR3ETJ8_9AGAR</name>
<accession>A0ABR3ETJ8</accession>